<reference evidence="1" key="1">
    <citation type="submission" date="2022-09" db="EMBL/GenBank/DDBJ databases">
        <title>Aureispira anguillicida sp. nov., isolated from Leptocephalus of Japanese eel Anguilla japonica.</title>
        <authorList>
            <person name="Yuasa K."/>
            <person name="Mekata T."/>
            <person name="Ikunari K."/>
        </authorList>
    </citation>
    <scope>NUCLEOTIDE SEQUENCE</scope>
    <source>
        <strain evidence="1">EL160426</strain>
    </source>
</reference>
<accession>A0A915YEK6</accession>
<dbReference type="Gene3D" id="3.40.30.10">
    <property type="entry name" value="Glutaredoxin"/>
    <property type="match status" value="1"/>
</dbReference>
<name>A0A915YEK6_9BACT</name>
<dbReference type="NCBIfam" id="TIGR04019">
    <property type="entry name" value="B_thiol_YtxJ"/>
    <property type="match status" value="1"/>
</dbReference>
<proteinExistence type="predicted"/>
<dbReference type="KEGG" id="aup:AsAng_0023980"/>
<evidence type="ECO:0000313" key="1">
    <source>
        <dbReference type="EMBL" id="BDS11684.1"/>
    </source>
</evidence>
<keyword evidence="2" id="KW-1185">Reference proteome</keyword>
<dbReference type="SUPFAM" id="SSF52833">
    <property type="entry name" value="Thioredoxin-like"/>
    <property type="match status" value="1"/>
</dbReference>
<dbReference type="EMBL" id="AP026867">
    <property type="protein sequence ID" value="BDS11684.1"/>
    <property type="molecule type" value="Genomic_DNA"/>
</dbReference>
<dbReference type="InterPro" id="IPR036249">
    <property type="entry name" value="Thioredoxin-like_sf"/>
</dbReference>
<gene>
    <name evidence="1" type="ORF">AsAng_0023980</name>
</gene>
<protein>
    <submittedName>
        <fullName evidence="1">Bacillithiol system redox-active protein YtxJ</fullName>
    </submittedName>
</protein>
<dbReference type="Proteomes" id="UP001060919">
    <property type="component" value="Chromosome"/>
</dbReference>
<dbReference type="Pfam" id="PF11009">
    <property type="entry name" value="BrxC"/>
    <property type="match status" value="1"/>
</dbReference>
<dbReference type="AlphaFoldDB" id="A0A915YEK6"/>
<sequence length="124" mass="14178">MLKKLYQHLFKQKKNINMKWKALNTIQDLETALEASHNQPVALFKHSTRCSVSLMAKKSVERFWDLDIDAYYLDLIAHRDVSNAIADQLNIQHQSPQMILVKKGEAIYNASHGAIDVDAMGELL</sequence>
<dbReference type="InterPro" id="IPR022551">
    <property type="entry name" value="BrxC"/>
</dbReference>
<evidence type="ECO:0000313" key="2">
    <source>
        <dbReference type="Proteomes" id="UP001060919"/>
    </source>
</evidence>
<organism evidence="1 2">
    <name type="scientific">Aureispira anguillae</name>
    <dbReference type="NCBI Taxonomy" id="2864201"/>
    <lineage>
        <taxon>Bacteria</taxon>
        <taxon>Pseudomonadati</taxon>
        <taxon>Bacteroidota</taxon>
        <taxon>Saprospiria</taxon>
        <taxon>Saprospirales</taxon>
        <taxon>Saprospiraceae</taxon>
        <taxon>Aureispira</taxon>
    </lineage>
</organism>